<evidence type="ECO:0000313" key="1">
    <source>
        <dbReference type="EMBL" id="SPF28182.1"/>
    </source>
</evidence>
<dbReference type="RefSeq" id="WP_108780911.1">
    <property type="nucleotide sequence ID" value="NZ_OMKW01000001.1"/>
</dbReference>
<keyword evidence="2" id="KW-1185">Reference proteome</keyword>
<dbReference type="OrthoDB" id="329802at2"/>
<evidence type="ECO:0008006" key="3">
    <source>
        <dbReference type="Google" id="ProtNLM"/>
    </source>
</evidence>
<dbReference type="InterPro" id="IPR027603">
    <property type="entry name" value="LIC12162"/>
</dbReference>
<organism evidence="1 2">
    <name type="scientific">Pontivivens insulae</name>
    <dbReference type="NCBI Taxonomy" id="1639689"/>
    <lineage>
        <taxon>Bacteria</taxon>
        <taxon>Pseudomonadati</taxon>
        <taxon>Pseudomonadota</taxon>
        <taxon>Alphaproteobacteria</taxon>
        <taxon>Rhodobacterales</taxon>
        <taxon>Paracoccaceae</taxon>
        <taxon>Pontivivens</taxon>
    </lineage>
</organism>
<evidence type="ECO:0000313" key="2">
    <source>
        <dbReference type="Proteomes" id="UP000244932"/>
    </source>
</evidence>
<protein>
    <recommendedName>
        <fullName evidence="3">Transferase</fullName>
    </recommendedName>
</protein>
<dbReference type="EMBL" id="OMKW01000001">
    <property type="protein sequence ID" value="SPF28182.1"/>
    <property type="molecule type" value="Genomic_DNA"/>
</dbReference>
<proteinExistence type="predicted"/>
<reference evidence="1 2" key="1">
    <citation type="submission" date="2018-03" db="EMBL/GenBank/DDBJ databases">
        <authorList>
            <person name="Keele B.F."/>
        </authorList>
    </citation>
    <scope>NUCLEOTIDE SEQUENCE [LARGE SCALE GENOMIC DNA]</scope>
    <source>
        <strain evidence="1 2">CeCT 8812</strain>
    </source>
</reference>
<accession>A0A2R8A7K0</accession>
<dbReference type="NCBIfam" id="TIGR04331">
    <property type="entry name" value="o_ant_LIC12162"/>
    <property type="match status" value="1"/>
</dbReference>
<gene>
    <name evidence="1" type="ORF">POI8812_00480</name>
</gene>
<name>A0A2R8A7K0_9RHOB</name>
<dbReference type="AlphaFoldDB" id="A0A2R8A7K0"/>
<sequence length="612" mass="69054">MSSASSPRPAPDGPFHLVTTSVEASWDSKGLAVLLLGDWCLQPERYNSPVEQHLEIATPFSATRRNEDADHARARELERLLLPGLADLLNSAHGTFHGQRFWSVIVANWLRRTTIILFNRIETLRQATRNYRIVSESAYDPAQYQLACRSSASFVQAANDPLWNHCLFARLIESLNLETGTRVDLGPPPAASYDLDKCRTSVTPHFLRRVLEAVTRRCAARDKVFILNSYLPKQTASRLHLALGQLPQLWSMERPAGRRNVDMRRREMLGSQHAEILDDSDAKIMARLLWQMIPTSYLEDFTELQSAADEMGWPRDPDVIFTSNNYDYDDVFKIWAASHLARGAQYLVGQHGGNYGTHRHYNPFMEEATSDTFLTWGWDGDGMDGYFPGFVLKRPAPNTLRHNPAGGIVLFQLLSAYQIYLHDVIATFPEYFADQCALVDGLAPELRRDLTVRMTNGVRTSLRREHKLWADAYPDLKLEIGGRPADVAIAESRLVIFAYDSTGILETLSQNIPTLAFWQNGIDHIRDEARSSYQLLIDAKVIHLSGAALAAHLNEVGHDVESWWASENVQNAITVFRERYARTTNDPVGTLAPLIQRMQADAKRTKKSRAGT</sequence>
<dbReference type="Proteomes" id="UP000244932">
    <property type="component" value="Unassembled WGS sequence"/>
</dbReference>